<dbReference type="Gene3D" id="2.90.10.10">
    <property type="entry name" value="Bulb-type lectin domain"/>
    <property type="match status" value="2"/>
</dbReference>
<dbReference type="InterPro" id="IPR036426">
    <property type="entry name" value="Bulb-type_lectin_dom_sf"/>
</dbReference>
<dbReference type="eggNOG" id="ENOG502SBNK">
    <property type="taxonomic scope" value="Eukaryota"/>
</dbReference>
<gene>
    <name evidence="2" type="ORF">SCHCODRAFT_238794</name>
</gene>
<dbReference type="HOGENOM" id="CLU_937350_0_0_1"/>
<evidence type="ECO:0000313" key="3">
    <source>
        <dbReference type="Proteomes" id="UP000007431"/>
    </source>
</evidence>
<name>D8QLT3_SCHCM</name>
<dbReference type="Proteomes" id="UP000007431">
    <property type="component" value="Unassembled WGS sequence"/>
</dbReference>
<dbReference type="InterPro" id="IPR001480">
    <property type="entry name" value="Bulb-type_lectin_dom"/>
</dbReference>
<dbReference type="OrthoDB" id="1884773at2759"/>
<reference evidence="2 3" key="1">
    <citation type="journal article" date="2010" name="Nat. Biotechnol.">
        <title>Genome sequence of the model mushroom Schizophyllum commune.</title>
        <authorList>
            <person name="Ohm R.A."/>
            <person name="de Jong J.F."/>
            <person name="Lugones L.G."/>
            <person name="Aerts A."/>
            <person name="Kothe E."/>
            <person name="Stajich J.E."/>
            <person name="de Vries R.P."/>
            <person name="Record E."/>
            <person name="Levasseur A."/>
            <person name="Baker S.E."/>
            <person name="Bartholomew K.A."/>
            <person name="Coutinho P.M."/>
            <person name="Erdmann S."/>
            <person name="Fowler T.J."/>
            <person name="Gathman A.C."/>
            <person name="Lombard V."/>
            <person name="Henrissat B."/>
            <person name="Knabe N."/>
            <person name="Kuees U."/>
            <person name="Lilly W.W."/>
            <person name="Lindquist E."/>
            <person name="Lucas S."/>
            <person name="Magnuson J.K."/>
            <person name="Piumi F."/>
            <person name="Raudaskoski M."/>
            <person name="Salamov A."/>
            <person name="Schmutz J."/>
            <person name="Schwarze F.W.M.R."/>
            <person name="vanKuyk P.A."/>
            <person name="Horton J.S."/>
            <person name="Grigoriev I.V."/>
            <person name="Woesten H.A.B."/>
        </authorList>
    </citation>
    <scope>NUCLEOTIDE SEQUENCE [LARGE SCALE GENOMIC DNA]</scope>
    <source>
        <strain evidence="3">H4-8 / FGSC 9210</strain>
    </source>
</reference>
<dbReference type="PROSITE" id="PS50927">
    <property type="entry name" value="BULB_LECTIN"/>
    <property type="match status" value="1"/>
</dbReference>
<dbReference type="VEuPathDB" id="FungiDB:SCHCODRAFT_02592131"/>
<feature type="domain" description="Bulb-type lectin" evidence="1">
    <location>
        <begin position="186"/>
        <end position="296"/>
    </location>
</feature>
<dbReference type="SUPFAM" id="SSF51110">
    <property type="entry name" value="alpha-D-mannose-specific plant lectins"/>
    <property type="match status" value="1"/>
</dbReference>
<dbReference type="KEGG" id="scm:SCHCO_02592131"/>
<dbReference type="GeneID" id="9588673"/>
<evidence type="ECO:0000259" key="1">
    <source>
        <dbReference type="PROSITE" id="PS50927"/>
    </source>
</evidence>
<dbReference type="RefSeq" id="XP_003026065.1">
    <property type="nucleotide sequence ID" value="XM_003026019.1"/>
</dbReference>
<dbReference type="EMBL" id="GL377319">
    <property type="protein sequence ID" value="EFI91162.1"/>
    <property type="molecule type" value="Genomic_DNA"/>
</dbReference>
<dbReference type="AlphaFoldDB" id="D8QLT3"/>
<sequence>MDLTFEGGNIFNRDHYPRDIMLQAMPVMKKMGNNLDIKYATVDSAGAKRDLAAVGYGLRETSHTETMGTVDSGAVDDRIRYLLRDLFEEDIRVERGSDRILVLMSCAIDGLVAETKDNFFGSTTRSEGKYFSYQMAFYSMRRASYCFLVLSLIAFKDQTSVFGIPTGMRSGISYSAQVFECKRVRPTVLYNFGRLHSGESMESPDGRHTATLGNDGNFVVDGRWETHSGGKGVGPWYLVLQDDANLVIYDSRGEPTWASGSQPGRFTMRPWRLDMQNDGNLVIYDKNDRVLWAVRV</sequence>
<dbReference type="SMART" id="SM00108">
    <property type="entry name" value="B_lectin"/>
    <property type="match status" value="1"/>
</dbReference>
<accession>D8QLT3</accession>
<dbReference type="InParanoid" id="D8QLT3"/>
<keyword evidence="3" id="KW-1185">Reference proteome</keyword>
<evidence type="ECO:0000313" key="2">
    <source>
        <dbReference type="EMBL" id="EFI91162.1"/>
    </source>
</evidence>
<proteinExistence type="predicted"/>
<protein>
    <recommendedName>
        <fullName evidence="1">Bulb-type lectin domain-containing protein</fullName>
    </recommendedName>
</protein>
<organism evidence="3">
    <name type="scientific">Schizophyllum commune (strain H4-8 / FGSC 9210)</name>
    <name type="common">Split gill fungus</name>
    <dbReference type="NCBI Taxonomy" id="578458"/>
    <lineage>
        <taxon>Eukaryota</taxon>
        <taxon>Fungi</taxon>
        <taxon>Dikarya</taxon>
        <taxon>Basidiomycota</taxon>
        <taxon>Agaricomycotina</taxon>
        <taxon>Agaricomycetes</taxon>
        <taxon>Agaricomycetidae</taxon>
        <taxon>Agaricales</taxon>
        <taxon>Schizophyllaceae</taxon>
        <taxon>Schizophyllum</taxon>
    </lineage>
</organism>